<evidence type="ECO:0000256" key="1">
    <source>
        <dbReference type="SAM" id="Phobius"/>
    </source>
</evidence>
<dbReference type="InterPro" id="IPR032253">
    <property type="entry name" value="Esp1/Esp22"/>
</dbReference>
<sequence>MDKDDASLKSDGPSVDKVVKILAVIVSVAMAAVVCAFGAYFYNFGSAGFSESSADWGTFGDFIGGFLNPLLSFFGLIALLLTIVLQGKELELTRKELKRSADSQEKAQVLLDAQIKTQVKQQFESTYFSLLSQHNKMLEDIQEVNELKKAPLIHHVERAVYKKWLQADNFSTIDLEDFSRCTTYFRILHQVMKFNFVNNHQNSAQDFVDFLNGEPMTSDEMGYAEILKAHLNGPILKWIAFYGIADDKHPTYLNFSWLVRRYNLLENIKLDSREPKLERQLRDYHGFPPQF</sequence>
<evidence type="ECO:0000313" key="3">
    <source>
        <dbReference type="Proteomes" id="UP001063228"/>
    </source>
</evidence>
<dbReference type="EMBL" id="CP081201">
    <property type="protein sequence ID" value="UXZ94582.1"/>
    <property type="molecule type" value="Genomic_DNA"/>
</dbReference>
<dbReference type="Pfam" id="PF16590">
    <property type="entry name" value="ESP"/>
    <property type="match status" value="1"/>
</dbReference>
<reference evidence="2" key="1">
    <citation type="submission" date="2021-08" db="EMBL/GenBank/DDBJ databases">
        <title>Complete genome sequence of Pseudomonas phytophila.</title>
        <authorList>
            <person name="Weir B.S."/>
            <person name="Templeton M.D."/>
            <person name="Arshed S."/>
            <person name="Andersen M.T."/>
            <person name="Jayaraman J."/>
        </authorList>
    </citation>
    <scope>NUCLEOTIDE SEQUENCE</scope>
    <source>
        <strain evidence="2">ICMP 23753</strain>
    </source>
</reference>
<keyword evidence="1" id="KW-0812">Transmembrane</keyword>
<feature type="transmembrane region" description="Helical" evidence="1">
    <location>
        <begin position="21"/>
        <end position="42"/>
    </location>
</feature>
<gene>
    <name evidence="2" type="ORF">K3169_19720</name>
</gene>
<accession>A0ABY6F9N3</accession>
<protein>
    <recommendedName>
        <fullName evidence="4">Phage abortive infection protein</fullName>
    </recommendedName>
</protein>
<name>A0ABY6F9N3_9PSED</name>
<dbReference type="RefSeq" id="WP_263267612.1">
    <property type="nucleotide sequence ID" value="NZ_CP081201.1"/>
</dbReference>
<organism evidence="2 3">
    <name type="scientific">Pseudomonas phytophila</name>
    <dbReference type="NCBI Taxonomy" id="2867264"/>
    <lineage>
        <taxon>Bacteria</taxon>
        <taxon>Pseudomonadati</taxon>
        <taxon>Pseudomonadota</taxon>
        <taxon>Gammaproteobacteria</taxon>
        <taxon>Pseudomonadales</taxon>
        <taxon>Pseudomonadaceae</taxon>
        <taxon>Pseudomonas</taxon>
    </lineage>
</organism>
<keyword evidence="1" id="KW-0472">Membrane</keyword>
<dbReference type="Proteomes" id="UP001063228">
    <property type="component" value="Chromosome"/>
</dbReference>
<evidence type="ECO:0000313" key="2">
    <source>
        <dbReference type="EMBL" id="UXZ94582.1"/>
    </source>
</evidence>
<evidence type="ECO:0008006" key="4">
    <source>
        <dbReference type="Google" id="ProtNLM"/>
    </source>
</evidence>
<proteinExistence type="predicted"/>
<feature type="transmembrane region" description="Helical" evidence="1">
    <location>
        <begin position="62"/>
        <end position="85"/>
    </location>
</feature>
<dbReference type="Pfam" id="PF16872">
    <property type="entry name" value="putAbiC"/>
    <property type="match status" value="1"/>
</dbReference>
<dbReference type="InterPro" id="IPR031709">
    <property type="entry name" value="PutAbiC"/>
</dbReference>
<keyword evidence="3" id="KW-1185">Reference proteome</keyword>
<keyword evidence="1" id="KW-1133">Transmembrane helix</keyword>